<evidence type="ECO:0000313" key="1">
    <source>
        <dbReference type="EMBL" id="GAA2085168.1"/>
    </source>
</evidence>
<organism evidence="1 2">
    <name type="scientific">Kitasatospora saccharophila</name>
    <dbReference type="NCBI Taxonomy" id="407973"/>
    <lineage>
        <taxon>Bacteria</taxon>
        <taxon>Bacillati</taxon>
        <taxon>Actinomycetota</taxon>
        <taxon>Actinomycetes</taxon>
        <taxon>Kitasatosporales</taxon>
        <taxon>Streptomycetaceae</taxon>
        <taxon>Kitasatospora</taxon>
    </lineage>
</organism>
<sequence>MTNTNLLRCGRVPFSSVRATAPGFSHTCPELSGGPGESGLITAIGPWVARLRTGRRPAMEVYEYGELLDVVVDSSLGGSGLRGARRDPFGGPGGGPVSCAWGRLPPCGTAPPVRFLTGGLRRRAAETAAVRVAGRFWFGSTAGQFRWARLPTAAGCACADRPARGRTT</sequence>
<comment type="caution">
    <text evidence="1">The sequence shown here is derived from an EMBL/GenBank/DDBJ whole genome shotgun (WGS) entry which is preliminary data.</text>
</comment>
<protein>
    <submittedName>
        <fullName evidence="1">Uncharacterized protein</fullName>
    </submittedName>
</protein>
<dbReference type="RefSeq" id="WP_344549986.1">
    <property type="nucleotide sequence ID" value="NZ_BAAANS010000002.1"/>
</dbReference>
<name>A0ABP5HU38_9ACTN</name>
<proteinExistence type="predicted"/>
<gene>
    <name evidence="1" type="ORF">GCM10009759_04720</name>
</gene>
<keyword evidence="2" id="KW-1185">Reference proteome</keyword>
<evidence type="ECO:0000313" key="2">
    <source>
        <dbReference type="Proteomes" id="UP001500897"/>
    </source>
</evidence>
<dbReference type="Proteomes" id="UP001500897">
    <property type="component" value="Unassembled WGS sequence"/>
</dbReference>
<accession>A0ABP5HU38</accession>
<dbReference type="EMBL" id="BAAANS010000002">
    <property type="protein sequence ID" value="GAA2085168.1"/>
    <property type="molecule type" value="Genomic_DNA"/>
</dbReference>
<reference evidence="2" key="1">
    <citation type="journal article" date="2019" name="Int. J. Syst. Evol. Microbiol.">
        <title>The Global Catalogue of Microorganisms (GCM) 10K type strain sequencing project: providing services to taxonomists for standard genome sequencing and annotation.</title>
        <authorList>
            <consortium name="The Broad Institute Genomics Platform"/>
            <consortium name="The Broad Institute Genome Sequencing Center for Infectious Disease"/>
            <person name="Wu L."/>
            <person name="Ma J."/>
        </authorList>
    </citation>
    <scope>NUCLEOTIDE SEQUENCE [LARGE SCALE GENOMIC DNA]</scope>
    <source>
        <strain evidence="2">JCM 14559</strain>
    </source>
</reference>